<dbReference type="InterPro" id="IPR013094">
    <property type="entry name" value="AB_hydrolase_3"/>
</dbReference>
<evidence type="ECO:0000313" key="4">
    <source>
        <dbReference type="EMBL" id="AEA12308.1"/>
    </source>
</evidence>
<dbReference type="GO" id="GO:0016787">
    <property type="term" value="F:hydrolase activity"/>
    <property type="evidence" value="ECO:0007669"/>
    <property type="project" value="UniProtKB-KW"/>
</dbReference>
<evidence type="ECO:0000256" key="1">
    <source>
        <dbReference type="ARBA" id="ARBA00010515"/>
    </source>
</evidence>
<evidence type="ECO:0000259" key="3">
    <source>
        <dbReference type="Pfam" id="PF07859"/>
    </source>
</evidence>
<dbReference type="RefSeq" id="WP_013679644.1">
    <property type="nucleotide sequence ID" value="NC_015315.1"/>
</dbReference>
<dbReference type="PANTHER" id="PTHR48081">
    <property type="entry name" value="AB HYDROLASE SUPERFAMILY PROTEIN C4A8.06C"/>
    <property type="match status" value="1"/>
</dbReference>
<dbReference type="PANTHER" id="PTHR48081:SF8">
    <property type="entry name" value="ALPHA_BETA HYDROLASE FOLD-3 DOMAIN-CONTAINING PROTEIN-RELATED"/>
    <property type="match status" value="1"/>
</dbReference>
<evidence type="ECO:0000313" key="5">
    <source>
        <dbReference type="Proteomes" id="UP000008138"/>
    </source>
</evidence>
<dbReference type="InterPro" id="IPR033140">
    <property type="entry name" value="Lipase_GDXG_put_SER_AS"/>
</dbReference>
<dbReference type="SMR" id="F2L559"/>
<comment type="similarity">
    <text evidence="1">Belongs to the 'GDXG' lipolytic enzyme family.</text>
</comment>
<dbReference type="PROSITE" id="PS01174">
    <property type="entry name" value="LIPASE_GDXG_SER"/>
    <property type="match status" value="1"/>
</dbReference>
<name>F2L559_THEU7</name>
<organism evidence="4 5">
    <name type="scientific">Thermoproteus uzoniensis (strain 768-20)</name>
    <dbReference type="NCBI Taxonomy" id="999630"/>
    <lineage>
        <taxon>Archaea</taxon>
        <taxon>Thermoproteota</taxon>
        <taxon>Thermoprotei</taxon>
        <taxon>Thermoproteales</taxon>
        <taxon>Thermoproteaceae</taxon>
        <taxon>Thermoproteus</taxon>
    </lineage>
</organism>
<gene>
    <name evidence="4" type="ordered locus">TUZN_0822</name>
</gene>
<dbReference type="Proteomes" id="UP000008138">
    <property type="component" value="Chromosome"/>
</dbReference>
<feature type="domain" description="Alpha/beta hydrolase fold-3" evidence="3">
    <location>
        <begin position="78"/>
        <end position="286"/>
    </location>
</feature>
<reference key="2">
    <citation type="submission" date="2011-03" db="EMBL/GenBank/DDBJ databases">
        <title>Complete genome sequence of the thermoacidophilic crenarchaeon Thermoproteus uzoniensis 768-20.</title>
        <authorList>
            <person name="Mardanov A.V."/>
            <person name="Gumerov V.M."/>
            <person name="Beletsky A.V."/>
            <person name="Prokofeva M.I."/>
            <person name="Bonch-Osmolovskaya E.A."/>
            <person name="Ravin N.V."/>
            <person name="Skryabin K.G."/>
        </authorList>
    </citation>
    <scope>NUCLEOTIDE SEQUENCE</scope>
    <source>
        <strain>768-20</strain>
    </source>
</reference>
<dbReference type="EMBL" id="CP002590">
    <property type="protein sequence ID" value="AEA12308.1"/>
    <property type="molecule type" value="Genomic_DNA"/>
</dbReference>
<dbReference type="KEGG" id="tuz:TUZN_0822"/>
<evidence type="ECO:0000256" key="2">
    <source>
        <dbReference type="ARBA" id="ARBA00022801"/>
    </source>
</evidence>
<accession>F2L559</accession>
<dbReference type="FunFam" id="3.40.50.1820:FF:000089">
    <property type="entry name" value="Alpha/beta hydrolase"/>
    <property type="match status" value="1"/>
</dbReference>
<dbReference type="Gene3D" id="3.40.50.1820">
    <property type="entry name" value="alpha/beta hydrolase"/>
    <property type="match status" value="1"/>
</dbReference>
<keyword evidence="2" id="KW-0378">Hydrolase</keyword>
<sequence length="313" mass="33722">MPLDPQIRHLLKALREAATPAQASVQELRKAVEEQHKPLVAAAREPVAETRDVQVPAQGGSIRARVYVPRKAQGLPLVLYYHGGGFVFGNVETHDHICRRLARQADAVVVSVDYRLAPEHKFPTAVLDAYAALRWAAENAHEFGADPGKIAVAGDSAGGNLAAVVSILDRDSGERLVKKQVLIYPVVNMTGVPTKSVVEYGAAEDAFLSLDMMAWFGKQYLARPEDAFDVRASPILADLAGLPPALVIAAEYDPLRDEDELYAFKMRAAGSRATVAVFSGMVHGFVSLYPLVDAGREALDLAAASIRSSLQTS</sequence>
<reference evidence="4 5" key="1">
    <citation type="journal article" date="2011" name="J. Bacteriol.">
        <title>Complete genome sequence of the thermoacidophilic crenarchaeon Thermoproteus uzoniensis 768-20.</title>
        <authorList>
            <person name="Mardanov A.V."/>
            <person name="Gumerov V.M."/>
            <person name="Beletsky A.V."/>
            <person name="Prokofeva M.I."/>
            <person name="Bonch-Osmolovskaya E.A."/>
            <person name="Ravin N.V."/>
            <person name="Skryabin K.G."/>
        </authorList>
    </citation>
    <scope>NUCLEOTIDE SEQUENCE [LARGE SCALE GENOMIC DNA]</scope>
    <source>
        <strain evidence="4 5">768-20</strain>
    </source>
</reference>
<dbReference type="STRING" id="999630.TUZN_0822"/>
<keyword evidence="5" id="KW-1185">Reference proteome</keyword>
<dbReference type="GeneID" id="10360357"/>
<dbReference type="SUPFAM" id="SSF53474">
    <property type="entry name" value="alpha/beta-Hydrolases"/>
    <property type="match status" value="1"/>
</dbReference>
<dbReference type="OrthoDB" id="33195at2157"/>
<proteinExistence type="inferred from homology"/>
<dbReference type="InterPro" id="IPR050300">
    <property type="entry name" value="GDXG_lipolytic_enzyme"/>
</dbReference>
<dbReference type="InterPro" id="IPR029058">
    <property type="entry name" value="AB_hydrolase_fold"/>
</dbReference>
<dbReference type="eggNOG" id="arCOG02638">
    <property type="taxonomic scope" value="Archaea"/>
</dbReference>
<protein>
    <submittedName>
        <fullName evidence="4">Carboxylesterase</fullName>
    </submittedName>
</protein>
<dbReference type="AlphaFoldDB" id="F2L559"/>
<dbReference type="HOGENOM" id="CLU_012494_6_4_2"/>
<dbReference type="Pfam" id="PF07859">
    <property type="entry name" value="Abhydrolase_3"/>
    <property type="match status" value="1"/>
</dbReference>